<evidence type="ECO:0000256" key="6">
    <source>
        <dbReference type="SAM" id="Phobius"/>
    </source>
</evidence>
<feature type="transmembrane region" description="Helical" evidence="6">
    <location>
        <begin position="5"/>
        <end position="21"/>
    </location>
</feature>
<organism evidence="7 8">
    <name type="scientific">Lederbergia citri</name>
    <dbReference type="NCBI Taxonomy" id="2833580"/>
    <lineage>
        <taxon>Bacteria</taxon>
        <taxon>Bacillati</taxon>
        <taxon>Bacillota</taxon>
        <taxon>Bacilli</taxon>
        <taxon>Bacillales</taxon>
        <taxon>Bacillaceae</taxon>
        <taxon>Lederbergia</taxon>
    </lineage>
</organism>
<evidence type="ECO:0000256" key="5">
    <source>
        <dbReference type="ARBA" id="ARBA00023136"/>
    </source>
</evidence>
<dbReference type="GO" id="GO:0005886">
    <property type="term" value="C:plasma membrane"/>
    <property type="evidence" value="ECO:0007669"/>
    <property type="project" value="UniProtKB-SubCell"/>
</dbReference>
<sequence>MVKIIVQIGLLFLIFLLGSWIQKSLNLFIPGSIIGMLILFMLLATGILKQDWIQKGSVLLIKYLPLLFLPVTVGIINFPELFNGKGVLLIFIILTSTALVMIFTGRLSQLLLRKRRYENE</sequence>
<keyword evidence="8" id="KW-1185">Reference proteome</keyword>
<evidence type="ECO:0000256" key="1">
    <source>
        <dbReference type="ARBA" id="ARBA00004651"/>
    </source>
</evidence>
<evidence type="ECO:0000313" key="7">
    <source>
        <dbReference type="EMBL" id="MBS4197793.1"/>
    </source>
</evidence>
<dbReference type="InterPro" id="IPR005538">
    <property type="entry name" value="LrgA/CidA"/>
</dbReference>
<accession>A0A942YHZ3</accession>
<keyword evidence="4 6" id="KW-1133">Transmembrane helix</keyword>
<reference evidence="7 8" key="1">
    <citation type="submission" date="2021-05" db="EMBL/GenBank/DDBJ databases">
        <title>Novel Bacillus species.</title>
        <authorList>
            <person name="Liu G."/>
        </authorList>
    </citation>
    <scope>NUCLEOTIDE SEQUENCE [LARGE SCALE GENOMIC DNA]</scope>
    <source>
        <strain evidence="8">FJAT-49780</strain>
    </source>
</reference>
<dbReference type="Pfam" id="PF03788">
    <property type="entry name" value="LrgA"/>
    <property type="match status" value="1"/>
</dbReference>
<evidence type="ECO:0000313" key="8">
    <source>
        <dbReference type="Proteomes" id="UP000681414"/>
    </source>
</evidence>
<evidence type="ECO:0000256" key="3">
    <source>
        <dbReference type="ARBA" id="ARBA00022692"/>
    </source>
</evidence>
<dbReference type="AlphaFoldDB" id="A0A942YHZ3"/>
<feature type="transmembrane region" description="Helical" evidence="6">
    <location>
        <begin position="88"/>
        <end position="107"/>
    </location>
</feature>
<proteinExistence type="predicted"/>
<gene>
    <name evidence="7" type="ORF">KHA97_22390</name>
</gene>
<keyword evidence="3 6" id="KW-0812">Transmembrane</keyword>
<dbReference type="NCBIfam" id="NF002460">
    <property type="entry name" value="PRK01658.1"/>
    <property type="match status" value="1"/>
</dbReference>
<dbReference type="Proteomes" id="UP000681414">
    <property type="component" value="Unassembled WGS sequence"/>
</dbReference>
<dbReference type="PANTHER" id="PTHR33931">
    <property type="entry name" value="HOLIN-LIKE PROTEIN CIDA-RELATED"/>
    <property type="match status" value="1"/>
</dbReference>
<evidence type="ECO:0000256" key="2">
    <source>
        <dbReference type="ARBA" id="ARBA00022475"/>
    </source>
</evidence>
<comment type="subcellular location">
    <subcellularLocation>
        <location evidence="1">Cell membrane</location>
        <topology evidence="1">Multi-pass membrane protein</topology>
    </subcellularLocation>
</comment>
<dbReference type="PANTHER" id="PTHR33931:SF2">
    <property type="entry name" value="HOLIN-LIKE PROTEIN CIDA"/>
    <property type="match status" value="1"/>
</dbReference>
<evidence type="ECO:0000256" key="4">
    <source>
        <dbReference type="ARBA" id="ARBA00022989"/>
    </source>
</evidence>
<feature type="transmembrane region" description="Helical" evidence="6">
    <location>
        <begin position="60"/>
        <end position="82"/>
    </location>
</feature>
<keyword evidence="2" id="KW-1003">Cell membrane</keyword>
<protein>
    <submittedName>
        <fullName evidence="7">CidA/LrgA family protein</fullName>
    </submittedName>
</protein>
<dbReference type="EMBL" id="JAGYPG010000005">
    <property type="protein sequence ID" value="MBS4197793.1"/>
    <property type="molecule type" value="Genomic_DNA"/>
</dbReference>
<name>A0A942YHZ3_9BACI</name>
<comment type="caution">
    <text evidence="7">The sequence shown here is derived from an EMBL/GenBank/DDBJ whole genome shotgun (WGS) entry which is preliminary data.</text>
</comment>
<feature type="transmembrane region" description="Helical" evidence="6">
    <location>
        <begin position="27"/>
        <end position="48"/>
    </location>
</feature>
<keyword evidence="5 6" id="KW-0472">Membrane</keyword>